<dbReference type="InterPro" id="IPR036388">
    <property type="entry name" value="WH-like_DNA-bd_sf"/>
</dbReference>
<evidence type="ECO:0000313" key="7">
    <source>
        <dbReference type="Proteomes" id="UP001246372"/>
    </source>
</evidence>
<dbReference type="InterPro" id="IPR050176">
    <property type="entry name" value="LTTR"/>
</dbReference>
<dbReference type="SUPFAM" id="SSF46785">
    <property type="entry name" value="Winged helix' DNA-binding domain"/>
    <property type="match status" value="1"/>
</dbReference>
<proteinExistence type="inferred from homology"/>
<dbReference type="PROSITE" id="PS50931">
    <property type="entry name" value="HTH_LYSR"/>
    <property type="match status" value="1"/>
</dbReference>
<dbReference type="Pfam" id="PF03466">
    <property type="entry name" value="LysR_substrate"/>
    <property type="match status" value="1"/>
</dbReference>
<dbReference type="InterPro" id="IPR005119">
    <property type="entry name" value="LysR_subst-bd"/>
</dbReference>
<evidence type="ECO:0000256" key="2">
    <source>
        <dbReference type="ARBA" id="ARBA00023015"/>
    </source>
</evidence>
<dbReference type="InterPro" id="IPR036390">
    <property type="entry name" value="WH_DNA-bd_sf"/>
</dbReference>
<dbReference type="InterPro" id="IPR000847">
    <property type="entry name" value="LysR_HTH_N"/>
</dbReference>
<dbReference type="EMBL" id="JAVXZY010000014">
    <property type="protein sequence ID" value="MDT9002234.1"/>
    <property type="molecule type" value="Genomic_DNA"/>
</dbReference>
<evidence type="ECO:0000313" key="6">
    <source>
        <dbReference type="EMBL" id="MDT9002234.1"/>
    </source>
</evidence>
<evidence type="ECO:0000256" key="1">
    <source>
        <dbReference type="ARBA" id="ARBA00009437"/>
    </source>
</evidence>
<evidence type="ECO:0000256" key="3">
    <source>
        <dbReference type="ARBA" id="ARBA00023125"/>
    </source>
</evidence>
<comment type="caution">
    <text evidence="6">The sequence shown here is derived from an EMBL/GenBank/DDBJ whole genome shotgun (WGS) entry which is preliminary data.</text>
</comment>
<name>A0ABU3PIE9_9BURK</name>
<dbReference type="Gene3D" id="3.40.190.290">
    <property type="match status" value="1"/>
</dbReference>
<reference evidence="6" key="1">
    <citation type="submission" date="2023-09" db="EMBL/GenBank/DDBJ databases">
        <title>Paucibacter sp. APW11 Genome sequencing and assembly.</title>
        <authorList>
            <person name="Kim I."/>
        </authorList>
    </citation>
    <scope>NUCLEOTIDE SEQUENCE</scope>
    <source>
        <strain evidence="6">APW11</strain>
    </source>
</reference>
<accession>A0ABU3PIE9</accession>
<dbReference type="PANTHER" id="PTHR30579">
    <property type="entry name" value="TRANSCRIPTIONAL REGULATOR"/>
    <property type="match status" value="1"/>
</dbReference>
<dbReference type="Gene3D" id="1.10.10.10">
    <property type="entry name" value="Winged helix-like DNA-binding domain superfamily/Winged helix DNA-binding domain"/>
    <property type="match status" value="1"/>
</dbReference>
<feature type="domain" description="HTH lysR-type" evidence="5">
    <location>
        <begin position="7"/>
        <end position="64"/>
    </location>
</feature>
<dbReference type="PANTHER" id="PTHR30579:SF3">
    <property type="entry name" value="TRANSCRIPTIONAL REGULATORY PROTEIN"/>
    <property type="match status" value="1"/>
</dbReference>
<dbReference type="Pfam" id="PF00126">
    <property type="entry name" value="HTH_1"/>
    <property type="match status" value="1"/>
</dbReference>
<organism evidence="6 7">
    <name type="scientific">Roseateles aquae</name>
    <dbReference type="NCBI Taxonomy" id="3077235"/>
    <lineage>
        <taxon>Bacteria</taxon>
        <taxon>Pseudomonadati</taxon>
        <taxon>Pseudomonadota</taxon>
        <taxon>Betaproteobacteria</taxon>
        <taxon>Burkholderiales</taxon>
        <taxon>Sphaerotilaceae</taxon>
        <taxon>Roseateles</taxon>
    </lineage>
</organism>
<sequence length="300" mass="32455">MSRTSAFDWDDLRIALAIVESGTLSGAAAALHVSHPTLSRRLQLMERRLGTRLFERTPGGLRPTEAGEEVRTLALRFRDEIAGLERRVCGRDDGHDGPVRVTAPDAVSEYLLPDVLAAVCRTHDGLRLELHVSNDIVSLARREADIALRVTRTPQETLRGREVGTVAMAVYAPRQLTEAGEASAPPTRLPWIGFDAGLACSAPGSWLARNVSPDNVRFRANTLLGAAQAARAGIGCAVLPCFVGGSIPELVRLGPPLDELAQPLWLLMHEDVARVPRMRRASAALSEEIARSSRLMSGLD</sequence>
<evidence type="ECO:0000259" key="5">
    <source>
        <dbReference type="PROSITE" id="PS50931"/>
    </source>
</evidence>
<keyword evidence="7" id="KW-1185">Reference proteome</keyword>
<comment type="similarity">
    <text evidence="1">Belongs to the LysR transcriptional regulatory family.</text>
</comment>
<dbReference type="Proteomes" id="UP001246372">
    <property type="component" value="Unassembled WGS sequence"/>
</dbReference>
<dbReference type="SUPFAM" id="SSF53850">
    <property type="entry name" value="Periplasmic binding protein-like II"/>
    <property type="match status" value="1"/>
</dbReference>
<evidence type="ECO:0000256" key="4">
    <source>
        <dbReference type="ARBA" id="ARBA00023163"/>
    </source>
</evidence>
<keyword evidence="3" id="KW-0238">DNA-binding</keyword>
<keyword evidence="4" id="KW-0804">Transcription</keyword>
<keyword evidence="2" id="KW-0805">Transcription regulation</keyword>
<dbReference type="PRINTS" id="PR00039">
    <property type="entry name" value="HTHLYSR"/>
</dbReference>
<gene>
    <name evidence="6" type="ORF">RQP53_23340</name>
</gene>
<dbReference type="RefSeq" id="WP_315653133.1">
    <property type="nucleotide sequence ID" value="NZ_JAVXZY010000014.1"/>
</dbReference>
<protein>
    <submittedName>
        <fullName evidence="6">LysR family transcriptional regulator</fullName>
    </submittedName>
</protein>